<dbReference type="InterPro" id="IPR045182">
    <property type="entry name" value="JINGUBANG-like"/>
</dbReference>
<dbReference type="PANTHER" id="PTHR22844">
    <property type="entry name" value="F-BOX AND WD40 DOMAIN PROTEIN"/>
    <property type="match status" value="1"/>
</dbReference>
<dbReference type="PROSITE" id="PS50082">
    <property type="entry name" value="WD_REPEATS_2"/>
    <property type="match status" value="1"/>
</dbReference>
<evidence type="ECO:0000313" key="3">
    <source>
        <dbReference type="EMBL" id="WTY99952.1"/>
    </source>
</evidence>
<gene>
    <name evidence="2" type="ORF">OG626_00265</name>
    <name evidence="3" type="ORF">OG626_36140</name>
</gene>
<keyword evidence="1" id="KW-0853">WD repeat</keyword>
<dbReference type="InterPro" id="IPR001680">
    <property type="entry name" value="WD40_rpt"/>
</dbReference>
<evidence type="ECO:0000313" key="2">
    <source>
        <dbReference type="EMBL" id="WTY93423.1"/>
    </source>
</evidence>
<dbReference type="InterPro" id="IPR015943">
    <property type="entry name" value="WD40/YVTN_repeat-like_dom_sf"/>
</dbReference>
<name>A0AAU3H4Z0_9ACTN</name>
<dbReference type="SUPFAM" id="SSF50978">
    <property type="entry name" value="WD40 repeat-like"/>
    <property type="match status" value="1"/>
</dbReference>
<feature type="repeat" description="WD" evidence="1">
    <location>
        <begin position="52"/>
        <end position="83"/>
    </location>
</feature>
<dbReference type="InterPro" id="IPR036322">
    <property type="entry name" value="WD40_repeat_dom_sf"/>
</dbReference>
<proteinExistence type="predicted"/>
<dbReference type="PANTHER" id="PTHR22844:SF336">
    <property type="entry name" value="PROTEIN JINGUBANG"/>
    <property type="match status" value="1"/>
</dbReference>
<dbReference type="Gene3D" id="2.130.10.10">
    <property type="entry name" value="YVTN repeat-like/Quinoprotein amine dehydrogenase"/>
    <property type="match status" value="1"/>
</dbReference>
<organism evidence="3">
    <name type="scientific">Streptomyces sp. NBC_01401</name>
    <dbReference type="NCBI Taxonomy" id="2903854"/>
    <lineage>
        <taxon>Bacteria</taxon>
        <taxon>Bacillati</taxon>
        <taxon>Actinomycetota</taxon>
        <taxon>Actinomycetes</taxon>
        <taxon>Kitasatosporales</taxon>
        <taxon>Streptomycetaceae</taxon>
        <taxon>Streptomyces</taxon>
    </lineage>
</organism>
<evidence type="ECO:0000256" key="1">
    <source>
        <dbReference type="PROSITE-ProRule" id="PRU00221"/>
    </source>
</evidence>
<dbReference type="Pfam" id="PF00400">
    <property type="entry name" value="WD40"/>
    <property type="match status" value="1"/>
</dbReference>
<dbReference type="AlphaFoldDB" id="A0AAU3H4Z0"/>
<accession>A0AAU3H4Z0</accession>
<reference evidence="3" key="1">
    <citation type="submission" date="2022-10" db="EMBL/GenBank/DDBJ databases">
        <title>The complete genomes of actinobacterial strains from the NBC collection.</title>
        <authorList>
            <person name="Joergensen T.S."/>
            <person name="Alvarez Arevalo M."/>
            <person name="Sterndorff E.B."/>
            <person name="Faurdal D."/>
            <person name="Vuksanovic O."/>
            <person name="Mourched A.-S."/>
            <person name="Charusanti P."/>
            <person name="Shaw S."/>
            <person name="Blin K."/>
            <person name="Weber T."/>
        </authorList>
    </citation>
    <scope>NUCLEOTIDE SEQUENCE</scope>
    <source>
        <strain evidence="3">NBC_01401</strain>
    </source>
</reference>
<dbReference type="EMBL" id="CP109535">
    <property type="protein sequence ID" value="WTY99952.1"/>
    <property type="molecule type" value="Genomic_DNA"/>
</dbReference>
<sequence length="169" mass="17647">MWEHLVEEAVRRGRVTALTCASKLLISGDLEGTVQVLKWNGDEAELTSTALHDGAVTDVAVVELAEGGALVYSGGQDGRVRLWAADREPLATAVAERECAVTALAASLTEAGVALAIGWADGLVEYSVTGSDTSVRYFRPGPPVRALSVLRGGVVLIGTDESLICVEPS</sequence>
<protein>
    <submittedName>
        <fullName evidence="3">WD40 repeat domain-containing protein</fullName>
    </submittedName>
</protein>
<dbReference type="EMBL" id="CP109535">
    <property type="protein sequence ID" value="WTY93423.1"/>
    <property type="molecule type" value="Genomic_DNA"/>
</dbReference>